<dbReference type="RefSeq" id="WP_124724639.1">
    <property type="nucleotide sequence ID" value="NZ_CP034044.1"/>
</dbReference>
<dbReference type="KEGG" id="mstr:EGN60_03370"/>
<reference evidence="1 2" key="1">
    <citation type="submission" date="2018-11" db="EMBL/GenBank/DDBJ databases">
        <title>Genome sequence of Mycoplasma struthionis sp. nov.</title>
        <authorList>
            <person name="Spergser J."/>
        </authorList>
    </citation>
    <scope>NUCLEOTIDE SEQUENCE [LARGE SCALE GENOMIC DNA]</scope>
    <source>
        <strain evidence="1 2">237IA</strain>
    </source>
</reference>
<organism evidence="1 2">
    <name type="scientific">Mycoplasma struthionis</name>
    <dbReference type="NCBI Taxonomy" id="538220"/>
    <lineage>
        <taxon>Bacteria</taxon>
        <taxon>Bacillati</taxon>
        <taxon>Mycoplasmatota</taxon>
        <taxon>Mollicutes</taxon>
        <taxon>Mycoplasmataceae</taxon>
        <taxon>Mycoplasma</taxon>
    </lineage>
</organism>
<protein>
    <submittedName>
        <fullName evidence="1">Uncharacterized protein</fullName>
    </submittedName>
</protein>
<dbReference type="EMBL" id="CP034044">
    <property type="protein sequence ID" value="AZG68957.1"/>
    <property type="molecule type" value="Genomic_DNA"/>
</dbReference>
<gene>
    <name evidence="1" type="ORF">EGN60_03370</name>
</gene>
<accession>A0A3G8LHY2</accession>
<proteinExistence type="predicted"/>
<evidence type="ECO:0000313" key="2">
    <source>
        <dbReference type="Proteomes" id="UP000275883"/>
    </source>
</evidence>
<name>A0A3G8LHY2_9MOLU</name>
<keyword evidence="2" id="KW-1185">Reference proteome</keyword>
<dbReference type="Proteomes" id="UP000275883">
    <property type="component" value="Chromosome"/>
</dbReference>
<dbReference type="AlphaFoldDB" id="A0A3G8LHY2"/>
<evidence type="ECO:0000313" key="1">
    <source>
        <dbReference type="EMBL" id="AZG68957.1"/>
    </source>
</evidence>
<sequence>MAEITVFLCKTSRIYYNRAKISSAGIRLDYQNGYVPAFFNQGNSGSGVFGEEGLNTVVNSGTPLKVLNSWNYASKVTTLWE</sequence>